<name>A0ABU2F9J1_9EURY</name>
<dbReference type="InterPro" id="IPR055170">
    <property type="entry name" value="GFO_IDH_MocA-like_dom"/>
</dbReference>
<dbReference type="PANTHER" id="PTHR43377:SF1">
    <property type="entry name" value="BILIVERDIN REDUCTASE A"/>
    <property type="match status" value="1"/>
</dbReference>
<dbReference type="EMBL" id="JAMQON010000001">
    <property type="protein sequence ID" value="MDS0258520.1"/>
    <property type="molecule type" value="Genomic_DNA"/>
</dbReference>
<comment type="caution">
    <text evidence="3">The sequence shown here is derived from an EMBL/GenBank/DDBJ whole genome shotgun (WGS) entry which is preliminary data.</text>
</comment>
<sequence length="331" mass="35807">MTEPLSAGVVGVGSMGTHHARVYNELQGVELAGIADADQEAARQVAAEYGTAVYELETLLDRVDMVSIAVPTRFHYDVASRAIDAGVSLLVEKPFVDDPEKGHELIDRARSAGVTLQVGHIERFNPVVDVLKDVLAGVEPIAASARRLGPPVSRDVNDDVVMDLMIHDIDIACALFGGEVAGVTAIGACEGDYTDAQIAFDGGTLCSLTASRVTQERIRDLSVTARECHVNVDFMDQSVRIYRHSDPSYHTEDGDVRYSQESIIERPAVESDEPLKRELRSFVDCVRDGTTPRTTGADGLHAMLLADEISEIADSRTLAQEEVSVSDRSTI</sequence>
<dbReference type="Pfam" id="PF01408">
    <property type="entry name" value="GFO_IDH_MocA"/>
    <property type="match status" value="1"/>
</dbReference>
<feature type="domain" description="GFO/IDH/MocA-like oxidoreductase" evidence="2">
    <location>
        <begin position="159"/>
        <end position="217"/>
    </location>
</feature>
<dbReference type="Proteomes" id="UP001259659">
    <property type="component" value="Unassembled WGS sequence"/>
</dbReference>
<feature type="domain" description="Gfo/Idh/MocA-like oxidoreductase N-terminal" evidence="1">
    <location>
        <begin position="7"/>
        <end position="120"/>
    </location>
</feature>
<dbReference type="InterPro" id="IPR051450">
    <property type="entry name" value="Gfo/Idh/MocA_Oxidoreductases"/>
</dbReference>
<protein>
    <submittedName>
        <fullName evidence="3">Gfo/Idh/MocA family oxidoreductase</fullName>
    </submittedName>
</protein>
<evidence type="ECO:0000313" key="3">
    <source>
        <dbReference type="EMBL" id="MDS0258520.1"/>
    </source>
</evidence>
<dbReference type="RefSeq" id="WP_310918084.1">
    <property type="nucleotide sequence ID" value="NZ_JAMQON010000001.1"/>
</dbReference>
<evidence type="ECO:0000313" key="4">
    <source>
        <dbReference type="Proteomes" id="UP001259659"/>
    </source>
</evidence>
<reference evidence="3 4" key="1">
    <citation type="submission" date="2022-06" db="EMBL/GenBank/DDBJ databases">
        <title>Haloarcula sp. a new haloarchaeum isolate from saline soil.</title>
        <authorList>
            <person name="Strakova D."/>
            <person name="Galisteo C."/>
            <person name="Sanchez-Porro C."/>
            <person name="Ventosa A."/>
        </authorList>
    </citation>
    <scope>NUCLEOTIDE SEQUENCE [LARGE SCALE GENOMIC DNA]</scope>
    <source>
        <strain evidence="3 4">S1CR25-12</strain>
    </source>
</reference>
<dbReference type="Gene3D" id="3.30.360.10">
    <property type="entry name" value="Dihydrodipicolinate Reductase, domain 2"/>
    <property type="match status" value="1"/>
</dbReference>
<gene>
    <name evidence="3" type="ORF">NDI56_03730</name>
</gene>
<accession>A0ABU2F9J1</accession>
<dbReference type="Pfam" id="PF22725">
    <property type="entry name" value="GFO_IDH_MocA_C3"/>
    <property type="match status" value="1"/>
</dbReference>
<dbReference type="InterPro" id="IPR000683">
    <property type="entry name" value="Gfo/Idh/MocA-like_OxRdtase_N"/>
</dbReference>
<evidence type="ECO:0000259" key="1">
    <source>
        <dbReference type="Pfam" id="PF01408"/>
    </source>
</evidence>
<keyword evidence="4" id="KW-1185">Reference proteome</keyword>
<dbReference type="SUPFAM" id="SSF55347">
    <property type="entry name" value="Glyceraldehyde-3-phosphate dehydrogenase-like, C-terminal domain"/>
    <property type="match status" value="1"/>
</dbReference>
<evidence type="ECO:0000259" key="2">
    <source>
        <dbReference type="Pfam" id="PF22725"/>
    </source>
</evidence>
<organism evidence="3 4">
    <name type="scientific">Haloarcula saliterrae</name>
    <dbReference type="NCBI Taxonomy" id="2950534"/>
    <lineage>
        <taxon>Archaea</taxon>
        <taxon>Methanobacteriati</taxon>
        <taxon>Methanobacteriota</taxon>
        <taxon>Stenosarchaea group</taxon>
        <taxon>Halobacteria</taxon>
        <taxon>Halobacteriales</taxon>
        <taxon>Haloarculaceae</taxon>
        <taxon>Haloarcula</taxon>
    </lineage>
</organism>
<dbReference type="InterPro" id="IPR036291">
    <property type="entry name" value="NAD(P)-bd_dom_sf"/>
</dbReference>
<proteinExistence type="predicted"/>
<dbReference type="SUPFAM" id="SSF51735">
    <property type="entry name" value="NAD(P)-binding Rossmann-fold domains"/>
    <property type="match status" value="1"/>
</dbReference>
<dbReference type="PANTHER" id="PTHR43377">
    <property type="entry name" value="BILIVERDIN REDUCTASE A"/>
    <property type="match status" value="1"/>
</dbReference>
<dbReference type="Gene3D" id="3.40.50.720">
    <property type="entry name" value="NAD(P)-binding Rossmann-like Domain"/>
    <property type="match status" value="1"/>
</dbReference>